<protein>
    <recommendedName>
        <fullName evidence="1">F-box associated beta-propeller type 3 domain-containing protein</fullName>
    </recommendedName>
</protein>
<proteinExistence type="predicted"/>
<name>A0ABD2YK49_9GENT</name>
<evidence type="ECO:0000259" key="1">
    <source>
        <dbReference type="Pfam" id="PF08268"/>
    </source>
</evidence>
<dbReference type="NCBIfam" id="TIGR01640">
    <property type="entry name" value="F_box_assoc_1"/>
    <property type="match status" value="1"/>
</dbReference>
<feature type="domain" description="F-box associated beta-propeller type 3" evidence="1">
    <location>
        <begin position="58"/>
        <end position="299"/>
    </location>
</feature>
<reference evidence="2 3" key="1">
    <citation type="submission" date="2024-11" db="EMBL/GenBank/DDBJ databases">
        <title>A near-complete genome assembly of Cinchona calisaya.</title>
        <authorList>
            <person name="Lian D.C."/>
            <person name="Zhao X.W."/>
            <person name="Wei L."/>
        </authorList>
    </citation>
    <scope>NUCLEOTIDE SEQUENCE [LARGE SCALE GENOMIC DNA]</scope>
    <source>
        <tissue evidence="2">Nenye</tissue>
    </source>
</reference>
<sequence>MMDYDINSSWTRITYVTYDIESPARRLFDDLRPLGIMDNGIFYPGKKSNLRILFSEDSSEAKDLQFPEGRNERYVSYVGDNNGVICIAMGVKDLFLWNPSIKKSEKFPNLEIILNEYVVDDEDEDFERYYVVYGFGYDEVNDEYIVVSIVCRVGHIYRPTGEVKVYVCSTKKKSWRRIENFQGGYPWNGNNGTFLNGKLHWLVDNGLRGSIISLDLVTESYGTVDEPKNEDGMAKLGVFEECLCLLVCKTAPARTEVWVMKEYGVKESWMKVLSVRCNPLRNFMSIPLCVSPNGEYLLVLGRELGLYNPKDNTFKQLKDFVGVIYTASLYVESLAFPSANDAPMGQ</sequence>
<dbReference type="Proteomes" id="UP001630127">
    <property type="component" value="Unassembled WGS sequence"/>
</dbReference>
<dbReference type="AlphaFoldDB" id="A0ABD2YK49"/>
<evidence type="ECO:0000313" key="2">
    <source>
        <dbReference type="EMBL" id="KAL3507368.1"/>
    </source>
</evidence>
<dbReference type="Pfam" id="PF08268">
    <property type="entry name" value="FBA_3"/>
    <property type="match status" value="1"/>
</dbReference>
<organism evidence="2 3">
    <name type="scientific">Cinchona calisaya</name>
    <dbReference type="NCBI Taxonomy" id="153742"/>
    <lineage>
        <taxon>Eukaryota</taxon>
        <taxon>Viridiplantae</taxon>
        <taxon>Streptophyta</taxon>
        <taxon>Embryophyta</taxon>
        <taxon>Tracheophyta</taxon>
        <taxon>Spermatophyta</taxon>
        <taxon>Magnoliopsida</taxon>
        <taxon>eudicotyledons</taxon>
        <taxon>Gunneridae</taxon>
        <taxon>Pentapetalae</taxon>
        <taxon>asterids</taxon>
        <taxon>lamiids</taxon>
        <taxon>Gentianales</taxon>
        <taxon>Rubiaceae</taxon>
        <taxon>Cinchonoideae</taxon>
        <taxon>Cinchoneae</taxon>
        <taxon>Cinchona</taxon>
    </lineage>
</organism>
<comment type="caution">
    <text evidence="2">The sequence shown here is derived from an EMBL/GenBank/DDBJ whole genome shotgun (WGS) entry which is preliminary data.</text>
</comment>
<keyword evidence="3" id="KW-1185">Reference proteome</keyword>
<accession>A0ABD2YK49</accession>
<dbReference type="PANTHER" id="PTHR31672:SF13">
    <property type="entry name" value="F-BOX PROTEIN CPR30-LIKE"/>
    <property type="match status" value="1"/>
</dbReference>
<dbReference type="InterPro" id="IPR050796">
    <property type="entry name" value="SCF_F-box_component"/>
</dbReference>
<evidence type="ECO:0000313" key="3">
    <source>
        <dbReference type="Proteomes" id="UP001630127"/>
    </source>
</evidence>
<dbReference type="EMBL" id="JBJUIK010000013">
    <property type="protein sequence ID" value="KAL3507368.1"/>
    <property type="molecule type" value="Genomic_DNA"/>
</dbReference>
<dbReference type="PANTHER" id="PTHR31672">
    <property type="entry name" value="BNACNNG10540D PROTEIN"/>
    <property type="match status" value="1"/>
</dbReference>
<dbReference type="InterPro" id="IPR017451">
    <property type="entry name" value="F-box-assoc_interact_dom"/>
</dbReference>
<gene>
    <name evidence="2" type="ORF">ACH5RR_032750</name>
</gene>
<dbReference type="InterPro" id="IPR013187">
    <property type="entry name" value="F-box-assoc_dom_typ3"/>
</dbReference>